<reference evidence="4" key="1">
    <citation type="journal article" date="2023" name="Commun. Biol.">
        <title>Genome analysis of Parmales, the sister group of diatoms, reveals the evolutionary specialization of diatoms from phago-mixotrophs to photoautotrophs.</title>
        <authorList>
            <person name="Ban H."/>
            <person name="Sato S."/>
            <person name="Yoshikawa S."/>
            <person name="Yamada K."/>
            <person name="Nakamura Y."/>
            <person name="Ichinomiya M."/>
            <person name="Sato N."/>
            <person name="Blanc-Mathieu R."/>
            <person name="Endo H."/>
            <person name="Kuwata A."/>
            <person name="Ogata H."/>
        </authorList>
    </citation>
    <scope>NUCLEOTIDE SEQUENCE [LARGE SCALE GENOMIC DNA]</scope>
    <source>
        <strain evidence="4">NIES 3699</strain>
    </source>
</reference>
<name>A0A9W7C8Q5_9STRA</name>
<dbReference type="InterPro" id="IPR051553">
    <property type="entry name" value="Ran_GTPase-activating"/>
</dbReference>
<feature type="repeat" description="RCC1" evidence="2">
    <location>
        <begin position="512"/>
        <end position="567"/>
    </location>
</feature>
<protein>
    <recommendedName>
        <fullName evidence="5">Gamma-glutamylcyclotransferase</fullName>
    </recommendedName>
</protein>
<proteinExistence type="predicted"/>
<dbReference type="PROSITE" id="PS50012">
    <property type="entry name" value="RCC1_3"/>
    <property type="match status" value="4"/>
</dbReference>
<evidence type="ECO:0000313" key="4">
    <source>
        <dbReference type="Proteomes" id="UP001165160"/>
    </source>
</evidence>
<evidence type="ECO:0008006" key="5">
    <source>
        <dbReference type="Google" id="ProtNLM"/>
    </source>
</evidence>
<keyword evidence="1" id="KW-0456">Lyase</keyword>
<dbReference type="PRINTS" id="PR00633">
    <property type="entry name" value="RCCNDNSATION"/>
</dbReference>
<feature type="repeat" description="RCC1" evidence="2">
    <location>
        <begin position="459"/>
        <end position="511"/>
    </location>
</feature>
<evidence type="ECO:0000313" key="3">
    <source>
        <dbReference type="EMBL" id="GMI03912.1"/>
    </source>
</evidence>
<dbReference type="AlphaFoldDB" id="A0A9W7C8Q5"/>
<dbReference type="Gene3D" id="2.130.10.30">
    <property type="entry name" value="Regulator of chromosome condensation 1/beta-lactamase-inhibitor protein II"/>
    <property type="match status" value="2"/>
</dbReference>
<dbReference type="InterPro" id="IPR006840">
    <property type="entry name" value="ChaC"/>
</dbReference>
<organism evidence="3 4">
    <name type="scientific">Triparma verrucosa</name>
    <dbReference type="NCBI Taxonomy" id="1606542"/>
    <lineage>
        <taxon>Eukaryota</taxon>
        <taxon>Sar</taxon>
        <taxon>Stramenopiles</taxon>
        <taxon>Ochrophyta</taxon>
        <taxon>Bolidophyceae</taxon>
        <taxon>Parmales</taxon>
        <taxon>Triparmaceae</taxon>
        <taxon>Triparma</taxon>
    </lineage>
</organism>
<dbReference type="Pfam" id="PF04752">
    <property type="entry name" value="ChaC"/>
    <property type="match status" value="1"/>
</dbReference>
<dbReference type="EMBL" id="BRXX01000309">
    <property type="protein sequence ID" value="GMI03912.1"/>
    <property type="molecule type" value="Genomic_DNA"/>
</dbReference>
<dbReference type="InterPro" id="IPR000408">
    <property type="entry name" value="Reg_chr_condens"/>
</dbReference>
<evidence type="ECO:0000256" key="1">
    <source>
        <dbReference type="ARBA" id="ARBA00023239"/>
    </source>
</evidence>
<feature type="repeat" description="RCC1" evidence="2">
    <location>
        <begin position="325"/>
        <end position="372"/>
    </location>
</feature>
<dbReference type="GO" id="GO:0006751">
    <property type="term" value="P:glutathione catabolic process"/>
    <property type="evidence" value="ECO:0007669"/>
    <property type="project" value="InterPro"/>
</dbReference>
<dbReference type="InterPro" id="IPR036568">
    <property type="entry name" value="GGCT-like_sf"/>
</dbReference>
<dbReference type="PANTHER" id="PTHR45982:SF1">
    <property type="entry name" value="REGULATOR OF CHROMOSOME CONDENSATION"/>
    <property type="match status" value="1"/>
</dbReference>
<dbReference type="InterPro" id="IPR009091">
    <property type="entry name" value="RCC1/BLIP-II"/>
</dbReference>
<dbReference type="PANTHER" id="PTHR45982">
    <property type="entry name" value="REGULATOR OF CHROMOSOME CONDENSATION"/>
    <property type="match status" value="1"/>
</dbReference>
<sequence>MSSSSSSSSSNPPVHIFGYGSLCWKPSPDLEDSVEICQGFLTDGLYTRVWAQYSCDHRGTETNYGVVCNLLKHSELENYFATHGAPPPNAFDYRANAAVLGTLYLLADDVREKALAELDVREKGGYSREIVQVYKVNGDDFSLSPVTALLYRGRAPSDEVTRAKVGNFWGRVLYDDSHKVAVMASSVGPSGWNGSYVFELNKWLKLMEEKYSPNPSVPKDETTKIVCSRIAAFIRKCRTLKAGLLFFYVLGNNENGQLALANPEPEAVARPFDVEKCDQISGGLWENFLLCPSYATEQKGESVPTIEAQDLQCGGSHSGVVSKCGKCWLWGGNGEGQVGGNSTDRSMGVKLEDEDVAGISLGHDHTMVLKLDGTLRCFGNNDFGACEIPEEVKRSHVSRIAAGPRNSACITRDRRAFVWGCGKYSQNSPVTGFHVPEGATSWISARCGMRSTLLLDDAGRVWGLGDARHGQLGGAVEEGSKRSEDLVLILDGEAIVGIDCGWSHCVAWTADGKVWGWGRDDKGQLGERRDGEVGKAKMRRIFEGFGFGSAVKTVMCGPETTYVLEERGAVWGTGWNEHGNLGVGDCIDRFGLVDVKVQGSLLRDGVSRIAVGGAHLIVL</sequence>
<dbReference type="SUPFAM" id="SSF110857">
    <property type="entry name" value="Gamma-glutamyl cyclotransferase-like"/>
    <property type="match status" value="1"/>
</dbReference>
<evidence type="ECO:0000256" key="2">
    <source>
        <dbReference type="PROSITE-ProRule" id="PRU00235"/>
    </source>
</evidence>
<gene>
    <name evidence="3" type="ORF">TrVE_jg8204</name>
</gene>
<feature type="repeat" description="RCC1" evidence="2">
    <location>
        <begin position="568"/>
        <end position="619"/>
    </location>
</feature>
<dbReference type="Proteomes" id="UP001165160">
    <property type="component" value="Unassembled WGS sequence"/>
</dbReference>
<accession>A0A9W7C8Q5</accession>
<dbReference type="SUPFAM" id="SSF50985">
    <property type="entry name" value="RCC1/BLIP-II"/>
    <property type="match status" value="1"/>
</dbReference>
<dbReference type="GO" id="GO:0061928">
    <property type="term" value="F:glutathione specific gamma-glutamylcyclotransferase activity"/>
    <property type="evidence" value="ECO:0007669"/>
    <property type="project" value="InterPro"/>
</dbReference>
<dbReference type="Pfam" id="PF13540">
    <property type="entry name" value="RCC1_2"/>
    <property type="match status" value="2"/>
</dbReference>
<keyword evidence="4" id="KW-1185">Reference proteome</keyword>
<comment type="caution">
    <text evidence="3">The sequence shown here is derived from an EMBL/GenBank/DDBJ whole genome shotgun (WGS) entry which is preliminary data.</text>
</comment>